<proteinExistence type="predicted"/>
<evidence type="ECO:0000313" key="1">
    <source>
        <dbReference type="EMBL" id="GAX60842.1"/>
    </source>
</evidence>
<dbReference type="InterPro" id="IPR036116">
    <property type="entry name" value="FN3_sf"/>
</dbReference>
<dbReference type="CDD" id="cd00063">
    <property type="entry name" value="FN3"/>
    <property type="match status" value="1"/>
</dbReference>
<dbReference type="AlphaFoldDB" id="A0A286TY77"/>
<keyword evidence="2" id="KW-1185">Reference proteome</keyword>
<protein>
    <recommendedName>
        <fullName evidence="3">Fibronectin type-III domain-containing protein</fullName>
    </recommendedName>
</protein>
<dbReference type="InterPro" id="IPR028994">
    <property type="entry name" value="Integrin_alpha_N"/>
</dbReference>
<sequence length="214" mass="23875">MSAYDSETVSIIDSSSFTTTVEEYGIGRVIGSTDFDGDGKDEIIVHQSSSGDIRVLNGEDLSEIGKWNVGEFFPMKSNTDFLNRFAISDVTGNGKLELIIGSNNGIYALESSSVMPDLPPIQDLRARAKSGKVQILWTPVPGAEHYMIYRKNGNEDYELIKDEHFTDYCAYVDINLTNGVEYCYKVLYVNDKGQKSLVSNETCATPGARRRRRR</sequence>
<reference evidence="2" key="1">
    <citation type="journal article" date="2017" name="Environ. Microbiol. Rep.">
        <title>Genetic Diversity of Marine Anaerobic Ammonium-Oxidizing Bacteria as Revealed by Genomic and Proteomic Analyses of 'Candidatus Scalindua japonica'.</title>
        <authorList>
            <person name="Oshiki M."/>
            <person name="Mizuto K."/>
            <person name="Kimura Z."/>
            <person name="Kindaichi T."/>
            <person name="Satoh H."/>
            <person name="Okabe S."/>
        </authorList>
    </citation>
    <scope>NUCLEOTIDE SEQUENCE [LARGE SCALE GENOMIC DNA]</scope>
    <source>
        <strain evidence="2">husup-a2</strain>
    </source>
</reference>
<gene>
    <name evidence="1" type="ORF">SCALIN_C14_0108</name>
</gene>
<dbReference type="EMBL" id="BAOS01000014">
    <property type="protein sequence ID" value="GAX60842.1"/>
    <property type="molecule type" value="Genomic_DNA"/>
</dbReference>
<evidence type="ECO:0008006" key="3">
    <source>
        <dbReference type="Google" id="ProtNLM"/>
    </source>
</evidence>
<dbReference type="SUPFAM" id="SSF49265">
    <property type="entry name" value="Fibronectin type III"/>
    <property type="match status" value="1"/>
</dbReference>
<organism evidence="1 2">
    <name type="scientific">Candidatus Scalindua japonica</name>
    <dbReference type="NCBI Taxonomy" id="1284222"/>
    <lineage>
        <taxon>Bacteria</taxon>
        <taxon>Pseudomonadati</taxon>
        <taxon>Planctomycetota</taxon>
        <taxon>Candidatus Brocadiia</taxon>
        <taxon>Candidatus Brocadiales</taxon>
        <taxon>Candidatus Scalinduaceae</taxon>
        <taxon>Candidatus Scalindua</taxon>
    </lineage>
</organism>
<dbReference type="Gene3D" id="2.60.40.10">
    <property type="entry name" value="Immunoglobulins"/>
    <property type="match status" value="1"/>
</dbReference>
<accession>A0A286TY77</accession>
<dbReference type="Proteomes" id="UP000218542">
    <property type="component" value="Unassembled WGS sequence"/>
</dbReference>
<dbReference type="InterPro" id="IPR013783">
    <property type="entry name" value="Ig-like_fold"/>
</dbReference>
<dbReference type="InterPro" id="IPR003961">
    <property type="entry name" value="FN3_dom"/>
</dbReference>
<dbReference type="SUPFAM" id="SSF69318">
    <property type="entry name" value="Integrin alpha N-terminal domain"/>
    <property type="match status" value="1"/>
</dbReference>
<name>A0A286TY77_9BACT</name>
<comment type="caution">
    <text evidence="1">The sequence shown here is derived from an EMBL/GenBank/DDBJ whole genome shotgun (WGS) entry which is preliminary data.</text>
</comment>
<evidence type="ECO:0000313" key="2">
    <source>
        <dbReference type="Proteomes" id="UP000218542"/>
    </source>
</evidence>